<organism evidence="1 2">
    <name type="scientific">Desulfomonile tiedjei</name>
    <dbReference type="NCBI Taxonomy" id="2358"/>
    <lineage>
        <taxon>Bacteria</taxon>
        <taxon>Pseudomonadati</taxon>
        <taxon>Thermodesulfobacteriota</taxon>
        <taxon>Desulfomonilia</taxon>
        <taxon>Desulfomonilales</taxon>
        <taxon>Desulfomonilaceae</taxon>
        <taxon>Desulfomonile</taxon>
    </lineage>
</organism>
<dbReference type="Proteomes" id="UP000807825">
    <property type="component" value="Unassembled WGS sequence"/>
</dbReference>
<reference evidence="1" key="1">
    <citation type="submission" date="2020-07" db="EMBL/GenBank/DDBJ databases">
        <title>Huge and variable diversity of episymbiotic CPR bacteria and DPANN archaea in groundwater ecosystems.</title>
        <authorList>
            <person name="He C.Y."/>
            <person name="Keren R."/>
            <person name="Whittaker M."/>
            <person name="Farag I.F."/>
            <person name="Doudna J."/>
            <person name="Cate J.H.D."/>
            <person name="Banfield J.F."/>
        </authorList>
    </citation>
    <scope>NUCLEOTIDE SEQUENCE</scope>
    <source>
        <strain evidence="1">NC_groundwater_1664_Pr3_B-0.1um_52_9</strain>
    </source>
</reference>
<dbReference type="EMBL" id="JACRDE010000223">
    <property type="protein sequence ID" value="MBI5249462.1"/>
    <property type="molecule type" value="Genomic_DNA"/>
</dbReference>
<name>A0A9D6Z3C2_9BACT</name>
<evidence type="ECO:0000313" key="2">
    <source>
        <dbReference type="Proteomes" id="UP000807825"/>
    </source>
</evidence>
<sequence length="135" mass="15162">MLRDYTVDADPSAFRLLEDLGSRSLRSGGGDPEGHATNSNALDLNTLELAARTLSQIIDNVFENLLFRLPWPETEGNLDDITVDLRLLDGKLEEMLYWLVEILEDLGKIMSADEVARHQRTTSIGREHKKARAKA</sequence>
<comment type="caution">
    <text evidence="1">The sequence shown here is derived from an EMBL/GenBank/DDBJ whole genome shotgun (WGS) entry which is preliminary data.</text>
</comment>
<proteinExistence type="predicted"/>
<dbReference type="AlphaFoldDB" id="A0A9D6Z3C2"/>
<evidence type="ECO:0000313" key="1">
    <source>
        <dbReference type="EMBL" id="MBI5249462.1"/>
    </source>
</evidence>
<protein>
    <submittedName>
        <fullName evidence="1">Uncharacterized protein</fullName>
    </submittedName>
</protein>
<accession>A0A9D6Z3C2</accession>
<gene>
    <name evidence="1" type="ORF">HY912_08210</name>
</gene>